<dbReference type="SUPFAM" id="SSF49401">
    <property type="entry name" value="Bacterial adhesins"/>
    <property type="match status" value="1"/>
</dbReference>
<keyword evidence="4" id="KW-0732">Signal</keyword>
<evidence type="ECO:0000256" key="2">
    <source>
        <dbReference type="ARBA" id="ARBA00006671"/>
    </source>
</evidence>
<dbReference type="InterPro" id="IPR036937">
    <property type="entry name" value="Adhesion_dom_fimbrial_sf"/>
</dbReference>
<feature type="signal peptide" evidence="4">
    <location>
        <begin position="1"/>
        <end position="27"/>
    </location>
</feature>
<proteinExistence type="inferred from homology"/>
<evidence type="ECO:0000256" key="3">
    <source>
        <dbReference type="ARBA" id="ARBA00023263"/>
    </source>
</evidence>
<dbReference type="PANTHER" id="PTHR33420">
    <property type="entry name" value="FIMBRIAL SUBUNIT ELFA-RELATED"/>
    <property type="match status" value="1"/>
</dbReference>
<keyword evidence="7" id="KW-1185">Reference proteome</keyword>
<feature type="domain" description="Fimbrial-type adhesion" evidence="5">
    <location>
        <begin position="194"/>
        <end position="321"/>
    </location>
</feature>
<evidence type="ECO:0000256" key="1">
    <source>
        <dbReference type="ARBA" id="ARBA00004561"/>
    </source>
</evidence>
<dbReference type="Pfam" id="PF00419">
    <property type="entry name" value="Fimbrial"/>
    <property type="match status" value="1"/>
</dbReference>
<feature type="chain" id="PRO_5047210744" evidence="4">
    <location>
        <begin position="28"/>
        <end position="322"/>
    </location>
</feature>
<dbReference type="Proteomes" id="UP000607562">
    <property type="component" value="Unassembled WGS sequence"/>
</dbReference>
<reference evidence="6 7" key="1">
    <citation type="submission" date="2020-12" db="EMBL/GenBank/DDBJ databases">
        <title>Comparative genomic insights into the epidemiology and virulence of plant pathogenic Pseudomonads from Turkey.</title>
        <authorList>
            <person name="Dillon M."/>
            <person name="Ruiz-Bedoya T."/>
            <person name="Bendalovic-Torma C."/>
            <person name="Guttman K.M."/>
            <person name="Kwak H."/>
            <person name="Middleton M.A."/>
            <person name="Wang P.W."/>
            <person name="Horuz S."/>
            <person name="Aysan Y."/>
            <person name="Guttman D.S."/>
        </authorList>
    </citation>
    <scope>NUCLEOTIDE SEQUENCE [LARGE SCALE GENOMIC DNA]</scope>
    <source>
        <strain evidence="6 7">Marul_2_1</strain>
    </source>
</reference>
<gene>
    <name evidence="6" type="ORF">YA0871_03510</name>
</gene>
<dbReference type="InterPro" id="IPR000259">
    <property type="entry name" value="Adhesion_dom_fimbrial"/>
</dbReference>
<name>A0ABS0UUM7_9PSED</name>
<dbReference type="PROSITE" id="PS51257">
    <property type="entry name" value="PROKAR_LIPOPROTEIN"/>
    <property type="match status" value="1"/>
</dbReference>
<dbReference type="Gene3D" id="2.60.40.1090">
    <property type="entry name" value="Fimbrial-type adhesion domain"/>
    <property type="match status" value="1"/>
</dbReference>
<dbReference type="InterPro" id="IPR008966">
    <property type="entry name" value="Adhesion_dom_sf"/>
</dbReference>
<keyword evidence="3" id="KW-0281">Fimbrium</keyword>
<dbReference type="Gene3D" id="2.60.40.3310">
    <property type="match status" value="1"/>
</dbReference>
<dbReference type="EMBL" id="JAEILM010000008">
    <property type="protein sequence ID" value="MBI6631714.1"/>
    <property type="molecule type" value="Genomic_DNA"/>
</dbReference>
<protein>
    <submittedName>
        <fullName evidence="6">Fimbrial protein</fullName>
    </submittedName>
</protein>
<evidence type="ECO:0000259" key="5">
    <source>
        <dbReference type="Pfam" id="PF00419"/>
    </source>
</evidence>
<sequence length="322" mass="34205">MKCLKPRLPLLCLVTLMSLACSTLAQAGSCIAVDSKTENLNFGARLANEGLNIPADTPDGTVVYQESLQGTGHIWSCSKISMFGILVNPALGTATGPETLFPLGKSGLSFRVWMQALDRYQSAPQAIAPNTSYGFGTNEVRLEVVKTGPLAEKVRIEAGYLGSLQDDDLILKKFNLSNPLALNTASCQTPAVPVAMGDDYQLQDFDKAGATPRTVRFNIGLNQCQTGIKKVTYSLKATTPVIDATKGIVALNSSSTAAGIGLQLMNDTGQPIALDTTYPFNAFTTTGSTFNIPLSAAYYRLPTGDLKAGSANTEVTFIVNYL</sequence>
<organism evidence="6 7">
    <name type="scientific">Pseudomonas paralactis</name>
    <dbReference type="NCBI Taxonomy" id="1615673"/>
    <lineage>
        <taxon>Bacteria</taxon>
        <taxon>Pseudomonadati</taxon>
        <taxon>Pseudomonadota</taxon>
        <taxon>Gammaproteobacteria</taxon>
        <taxon>Pseudomonadales</taxon>
        <taxon>Pseudomonadaceae</taxon>
        <taxon>Pseudomonas</taxon>
    </lineage>
</organism>
<dbReference type="PANTHER" id="PTHR33420:SF14">
    <property type="entry name" value="TYPE 1 FIMBRIN D-MANNOSE SPECIFIC ADHESIN"/>
    <property type="match status" value="1"/>
</dbReference>
<evidence type="ECO:0000313" key="7">
    <source>
        <dbReference type="Proteomes" id="UP000607562"/>
    </source>
</evidence>
<dbReference type="InterPro" id="IPR050263">
    <property type="entry name" value="Bact_Fimbrial_Adh_Pro"/>
</dbReference>
<accession>A0ABS0UUM7</accession>
<comment type="caution">
    <text evidence="6">The sequence shown here is derived from an EMBL/GenBank/DDBJ whole genome shotgun (WGS) entry which is preliminary data.</text>
</comment>
<evidence type="ECO:0000256" key="4">
    <source>
        <dbReference type="SAM" id="SignalP"/>
    </source>
</evidence>
<evidence type="ECO:0000313" key="6">
    <source>
        <dbReference type="EMBL" id="MBI6631714.1"/>
    </source>
</evidence>
<comment type="similarity">
    <text evidence="2">Belongs to the fimbrial protein family.</text>
</comment>
<comment type="subcellular location">
    <subcellularLocation>
        <location evidence="1">Fimbrium</location>
    </subcellularLocation>
</comment>